<sequence length="241" mass="25356">MSWGVCMRVTATRGVATAVVCLAAGAVLSGCAGGGGGEAELTDQQLLEKAHKTMGALKTVTIEASTTATAGSGFSSRQTTDLKGTCAYTITLDKGGSLEQIRIGDTDYVRPDRAYLEQWSGKKQAGAGAQARWIKAPVDTSGPGDGLVDCTWPFSPFGTAVKGKPTEIDGRPAVPLKVTDEEDDKGVYTFYVAAEGEPYLLRVAYKGPDYRSTTTFSKFDEPLDVRPPADADVLDTSDAGR</sequence>
<gene>
    <name evidence="3" type="ORF">STHAL_22815</name>
</gene>
<dbReference type="Proteomes" id="UP000735541">
    <property type="component" value="Unassembled WGS sequence"/>
</dbReference>
<proteinExistence type="predicted"/>
<name>A0ABS6TVI7_STRHA</name>
<evidence type="ECO:0000313" key="3">
    <source>
        <dbReference type="EMBL" id="MBV7672283.1"/>
    </source>
</evidence>
<dbReference type="EMBL" id="JAHUVW010000001">
    <property type="protein sequence ID" value="MBV7672283.1"/>
    <property type="molecule type" value="Genomic_DNA"/>
</dbReference>
<dbReference type="Gene3D" id="2.50.20.20">
    <property type="match status" value="1"/>
</dbReference>
<feature type="compositionally biased region" description="Basic and acidic residues" evidence="1">
    <location>
        <begin position="219"/>
        <end position="229"/>
    </location>
</feature>
<protein>
    <recommendedName>
        <fullName evidence="5">Lipoprotein</fullName>
    </recommendedName>
</protein>
<reference evidence="3 4" key="1">
    <citation type="submission" date="2021-07" db="EMBL/GenBank/DDBJ databases">
        <title>Sequencing Streptomyces halstedii LGO-A4 genome an citrus endophytic actinomycete.</title>
        <authorList>
            <person name="Samborskyy M."/>
            <person name="Scott N."/>
            <person name="Deglau R."/>
            <person name="Dickens S."/>
            <person name="Oliveira L.G."/>
        </authorList>
    </citation>
    <scope>NUCLEOTIDE SEQUENCE [LARGE SCALE GENOMIC DNA]</scope>
    <source>
        <strain evidence="3 4">LGO-A4</strain>
    </source>
</reference>
<comment type="caution">
    <text evidence="3">The sequence shown here is derived from an EMBL/GenBank/DDBJ whole genome shotgun (WGS) entry which is preliminary data.</text>
</comment>
<organism evidence="3 4">
    <name type="scientific">Streptomyces halstedii</name>
    <dbReference type="NCBI Taxonomy" id="1944"/>
    <lineage>
        <taxon>Bacteria</taxon>
        <taxon>Bacillati</taxon>
        <taxon>Actinomycetota</taxon>
        <taxon>Actinomycetes</taxon>
        <taxon>Kitasatosporales</taxon>
        <taxon>Streptomycetaceae</taxon>
        <taxon>Streptomyces</taxon>
    </lineage>
</organism>
<evidence type="ECO:0000256" key="1">
    <source>
        <dbReference type="SAM" id="MobiDB-lite"/>
    </source>
</evidence>
<evidence type="ECO:0000256" key="2">
    <source>
        <dbReference type="SAM" id="SignalP"/>
    </source>
</evidence>
<feature type="signal peptide" evidence="2">
    <location>
        <begin position="1"/>
        <end position="32"/>
    </location>
</feature>
<evidence type="ECO:0000313" key="4">
    <source>
        <dbReference type="Proteomes" id="UP000735541"/>
    </source>
</evidence>
<feature type="chain" id="PRO_5046194440" description="Lipoprotein" evidence="2">
    <location>
        <begin position="33"/>
        <end position="241"/>
    </location>
</feature>
<accession>A0ABS6TVI7</accession>
<feature type="region of interest" description="Disordered" evidence="1">
    <location>
        <begin position="219"/>
        <end position="241"/>
    </location>
</feature>
<keyword evidence="4" id="KW-1185">Reference proteome</keyword>
<keyword evidence="2" id="KW-0732">Signal</keyword>
<evidence type="ECO:0008006" key="5">
    <source>
        <dbReference type="Google" id="ProtNLM"/>
    </source>
</evidence>